<comment type="caution">
    <text evidence="2">The sequence shown here is derived from an EMBL/GenBank/DDBJ whole genome shotgun (WGS) entry which is preliminary data.</text>
</comment>
<dbReference type="PANTHER" id="PTHR33921:SF15">
    <property type="entry name" value="CALVIN CYCLE PROTEIN CP12-2, CHLOROPLASTIC"/>
    <property type="match status" value="1"/>
</dbReference>
<sequence length="211" mass="22898">MACLASATGVLCMAVFPAAAPASSVSFSKTSIARFPAAPVSVKPLSRRYSSGFIVRANNPEAELKEKVAESINNAMETCKGNETSEECAVAWDESEELASALADKLPIQLLAQHLCGEQYNSSLRCKKIVKFLEKDPALKFVAGVFAVYSCVLGYPLDVLELEYVNGVPSMGCPRRFVKYVRSLCKCSTYFDLLRSETGRGSDLLIFVLDA</sequence>
<keyword evidence="3" id="KW-1185">Reference proteome</keyword>
<gene>
    <name evidence="2" type="ORF">R1flu_009799</name>
</gene>
<reference evidence="2 3" key="1">
    <citation type="submission" date="2024-09" db="EMBL/GenBank/DDBJ databases">
        <title>Chromosome-scale assembly of Riccia fluitans.</title>
        <authorList>
            <person name="Paukszto L."/>
            <person name="Sawicki J."/>
            <person name="Karawczyk K."/>
            <person name="Piernik-Szablinska J."/>
            <person name="Szczecinska M."/>
            <person name="Mazdziarz M."/>
        </authorList>
    </citation>
    <scope>NUCLEOTIDE SEQUENCE [LARGE SCALE GENOMIC DNA]</scope>
    <source>
        <strain evidence="2">Rf_01</strain>
        <tissue evidence="2">Aerial parts of the thallus</tissue>
    </source>
</reference>
<evidence type="ECO:0000313" key="3">
    <source>
        <dbReference type="Proteomes" id="UP001605036"/>
    </source>
</evidence>
<feature type="chain" id="PRO_5044812975" description="CP12 domain-containing protein" evidence="1">
    <location>
        <begin position="23"/>
        <end position="211"/>
    </location>
</feature>
<keyword evidence="1" id="KW-0732">Signal</keyword>
<organism evidence="2 3">
    <name type="scientific">Riccia fluitans</name>
    <dbReference type="NCBI Taxonomy" id="41844"/>
    <lineage>
        <taxon>Eukaryota</taxon>
        <taxon>Viridiplantae</taxon>
        <taxon>Streptophyta</taxon>
        <taxon>Embryophyta</taxon>
        <taxon>Marchantiophyta</taxon>
        <taxon>Marchantiopsida</taxon>
        <taxon>Marchantiidae</taxon>
        <taxon>Marchantiales</taxon>
        <taxon>Ricciaceae</taxon>
        <taxon>Riccia</taxon>
    </lineage>
</organism>
<evidence type="ECO:0008006" key="4">
    <source>
        <dbReference type="Google" id="ProtNLM"/>
    </source>
</evidence>
<dbReference type="Pfam" id="PF02672">
    <property type="entry name" value="CP12"/>
    <property type="match status" value="1"/>
</dbReference>
<dbReference type="InterPro" id="IPR039314">
    <property type="entry name" value="CP12-like"/>
</dbReference>
<proteinExistence type="predicted"/>
<dbReference type="PANTHER" id="PTHR33921">
    <property type="entry name" value="CALVIN CYCLE PROTEIN CP12-2, CHLOROPLASTIC"/>
    <property type="match status" value="1"/>
</dbReference>
<name>A0ABD1Z7C6_9MARC</name>
<protein>
    <recommendedName>
        <fullName evidence="4">CP12 domain-containing protein</fullName>
    </recommendedName>
</protein>
<accession>A0ABD1Z7C6</accession>
<dbReference type="EMBL" id="JBHFFA010000002">
    <property type="protein sequence ID" value="KAL2642212.1"/>
    <property type="molecule type" value="Genomic_DNA"/>
</dbReference>
<evidence type="ECO:0000256" key="1">
    <source>
        <dbReference type="SAM" id="SignalP"/>
    </source>
</evidence>
<feature type="signal peptide" evidence="1">
    <location>
        <begin position="1"/>
        <end position="22"/>
    </location>
</feature>
<evidence type="ECO:0000313" key="2">
    <source>
        <dbReference type="EMBL" id="KAL2642212.1"/>
    </source>
</evidence>
<dbReference type="AlphaFoldDB" id="A0ABD1Z7C6"/>
<dbReference type="Proteomes" id="UP001605036">
    <property type="component" value="Unassembled WGS sequence"/>
</dbReference>